<dbReference type="Proteomes" id="UP000031036">
    <property type="component" value="Unassembled WGS sequence"/>
</dbReference>
<comment type="caution">
    <text evidence="3">The sequence shown here is derived from an EMBL/GenBank/DDBJ whole genome shotgun (WGS) entry which is preliminary data.</text>
</comment>
<dbReference type="InterPro" id="IPR029058">
    <property type="entry name" value="AB_hydrolase_fold"/>
</dbReference>
<sequence>MLGVITHAHSCIFIGASMGAILAFECATQLRQRGFSIERIISIDGGGQPYMMPNIKFEEHHTQMCALMARYAYNDDNEISEQMREAMIENAWQLLQMLQRYHPKRFIELGVSLLKVTGSEADDYGWHRIANTCIKQIPGTHENMLDEKNSPVVADIVAEIVNNLARF</sequence>
<dbReference type="GO" id="GO:0016297">
    <property type="term" value="F:fatty acyl-[ACP] hydrolase activity"/>
    <property type="evidence" value="ECO:0007669"/>
    <property type="project" value="UniProtKB-EC"/>
</dbReference>
<evidence type="ECO:0000313" key="3">
    <source>
        <dbReference type="EMBL" id="KHN82861.1"/>
    </source>
</evidence>
<dbReference type="AlphaFoldDB" id="A0A0B2VH54"/>
<feature type="domain" description="Thioesterase" evidence="2">
    <location>
        <begin position="13"/>
        <end position="125"/>
    </location>
</feature>
<accession>A0A0B2VH54</accession>
<protein>
    <recommendedName>
        <fullName evidence="1">oleoyl-[acyl-carrier-protein] hydrolase</fullName>
        <ecNumber evidence="1">3.1.2.14</ecNumber>
    </recommendedName>
</protein>
<gene>
    <name evidence="3" type="ORF">Tcan_11672</name>
</gene>
<name>A0A0B2VH54_TOXCA</name>
<reference evidence="3 4" key="1">
    <citation type="submission" date="2014-11" db="EMBL/GenBank/DDBJ databases">
        <title>Genetic blueprint of the zoonotic pathogen Toxocara canis.</title>
        <authorList>
            <person name="Zhu X.-Q."/>
            <person name="Korhonen P.K."/>
            <person name="Cai H."/>
            <person name="Young N.D."/>
            <person name="Nejsum P."/>
            <person name="von Samson-Himmelstjerna G."/>
            <person name="Boag P.R."/>
            <person name="Tan P."/>
            <person name="Li Q."/>
            <person name="Min J."/>
            <person name="Yang Y."/>
            <person name="Wang X."/>
            <person name="Fang X."/>
            <person name="Hall R.S."/>
            <person name="Hofmann A."/>
            <person name="Sternberg P.W."/>
            <person name="Jex A.R."/>
            <person name="Gasser R.B."/>
        </authorList>
    </citation>
    <scope>NUCLEOTIDE SEQUENCE [LARGE SCALE GENOMIC DNA]</scope>
    <source>
        <strain evidence="3">PN_DK_2014</strain>
    </source>
</reference>
<evidence type="ECO:0000259" key="2">
    <source>
        <dbReference type="Pfam" id="PF00975"/>
    </source>
</evidence>
<proteinExistence type="predicted"/>
<dbReference type="OrthoDB" id="416786at2759"/>
<dbReference type="EMBL" id="JPKZ01001291">
    <property type="protein sequence ID" value="KHN82861.1"/>
    <property type="molecule type" value="Genomic_DNA"/>
</dbReference>
<evidence type="ECO:0000313" key="4">
    <source>
        <dbReference type="Proteomes" id="UP000031036"/>
    </source>
</evidence>
<organism evidence="3 4">
    <name type="scientific">Toxocara canis</name>
    <name type="common">Canine roundworm</name>
    <dbReference type="NCBI Taxonomy" id="6265"/>
    <lineage>
        <taxon>Eukaryota</taxon>
        <taxon>Metazoa</taxon>
        <taxon>Ecdysozoa</taxon>
        <taxon>Nematoda</taxon>
        <taxon>Chromadorea</taxon>
        <taxon>Rhabditida</taxon>
        <taxon>Spirurina</taxon>
        <taxon>Ascaridomorpha</taxon>
        <taxon>Ascaridoidea</taxon>
        <taxon>Toxocaridae</taxon>
        <taxon>Toxocara</taxon>
    </lineage>
</organism>
<dbReference type="STRING" id="6265.A0A0B2VH54"/>
<dbReference type="SUPFAM" id="SSF53474">
    <property type="entry name" value="alpha/beta-Hydrolases"/>
    <property type="match status" value="1"/>
</dbReference>
<dbReference type="Pfam" id="PF00975">
    <property type="entry name" value="Thioesterase"/>
    <property type="match status" value="1"/>
</dbReference>
<dbReference type="Gene3D" id="3.40.50.1820">
    <property type="entry name" value="alpha/beta hydrolase"/>
    <property type="match status" value="1"/>
</dbReference>
<dbReference type="InterPro" id="IPR001031">
    <property type="entry name" value="Thioesterase"/>
</dbReference>
<dbReference type="EC" id="3.1.2.14" evidence="1"/>
<evidence type="ECO:0000256" key="1">
    <source>
        <dbReference type="ARBA" id="ARBA00012480"/>
    </source>
</evidence>
<keyword evidence="4" id="KW-1185">Reference proteome</keyword>